<keyword evidence="2 3" id="KW-0663">Pyridoxal phosphate</keyword>
<name>A0A7Y9I822_9ACTN</name>
<proteinExistence type="predicted"/>
<dbReference type="SUPFAM" id="SSF50621">
    <property type="entry name" value="Alanine racemase C-terminal domain-like"/>
    <property type="match status" value="1"/>
</dbReference>
<dbReference type="InterPro" id="IPR009006">
    <property type="entry name" value="Ala_racemase/Decarboxylase_C"/>
</dbReference>
<feature type="modified residue" description="N6-(pyridoxal phosphate)lysine" evidence="3">
    <location>
        <position position="81"/>
    </location>
</feature>
<keyword evidence="5" id="KW-0456">Lyase</keyword>
<dbReference type="RefSeq" id="WP_312879021.1">
    <property type="nucleotide sequence ID" value="NZ_JACCBU010000001.1"/>
</dbReference>
<dbReference type="InterPro" id="IPR022644">
    <property type="entry name" value="De-COase2_N"/>
</dbReference>
<comment type="caution">
    <text evidence="5">The sequence shown here is derived from an EMBL/GenBank/DDBJ whole genome shotgun (WGS) entry which is preliminary data.</text>
</comment>
<dbReference type="InterPro" id="IPR029066">
    <property type="entry name" value="PLP-binding_barrel"/>
</dbReference>
<evidence type="ECO:0000313" key="6">
    <source>
        <dbReference type="Proteomes" id="UP000569914"/>
    </source>
</evidence>
<dbReference type="Proteomes" id="UP000569914">
    <property type="component" value="Unassembled WGS sequence"/>
</dbReference>
<evidence type="ECO:0000313" key="5">
    <source>
        <dbReference type="EMBL" id="NYE71464.1"/>
    </source>
</evidence>
<dbReference type="Pfam" id="PF02784">
    <property type="entry name" value="Orn_Arg_deC_N"/>
    <property type="match status" value="1"/>
</dbReference>
<dbReference type="PRINTS" id="PR01179">
    <property type="entry name" value="ODADCRBXLASE"/>
</dbReference>
<evidence type="ECO:0000256" key="2">
    <source>
        <dbReference type="ARBA" id="ARBA00022898"/>
    </source>
</evidence>
<organism evidence="5 6">
    <name type="scientific">Microlunatus parietis</name>
    <dbReference type="NCBI Taxonomy" id="682979"/>
    <lineage>
        <taxon>Bacteria</taxon>
        <taxon>Bacillati</taxon>
        <taxon>Actinomycetota</taxon>
        <taxon>Actinomycetes</taxon>
        <taxon>Propionibacteriales</taxon>
        <taxon>Propionibacteriaceae</taxon>
        <taxon>Microlunatus</taxon>
    </lineage>
</organism>
<feature type="active site" description="Proton donor" evidence="3">
    <location>
        <position position="387"/>
    </location>
</feature>
<sequence length="453" mass="47915">MGLTDRELIIGNAIMAPPLTAYRDPWERGLLADPDLLAALARAAGGPFHVLHPERVISNVTAFRAALAESGVTGTVHYARKANKAACVIDACARAGAGADVSSVGELQAALGAGIRGSDLMITGPAKPDRLLWLAARHDGLIAIDAPDELERLIMIAGPEPARVLLRVRPPGSSSRFGFGATELDAAVTRIGDAPALRLHGFGFHLSGYDPAARTRLAGTLIERCLGARALGHPADTISIGGGFAVDYAGASEWAAFADGLPGAWCHGEQDVRDLYPYHAEVAGAAMLTAVLRADRLAERLRDNGIRLAVEPGRALLDRAGCSVFGVLGVKTLTARGLPYRMITVDGSSLSLSEQWFGSEYLPDPVLWPAGDPAALPVPTSVGGATCLESDLLSRRRIPLAREPRIGDLLVYPNTAGYQMDSNESSFHNQPIPPKFVLHADLRWSLDQLGESS</sequence>
<dbReference type="GO" id="GO:0008836">
    <property type="term" value="F:diaminopimelate decarboxylase activity"/>
    <property type="evidence" value="ECO:0007669"/>
    <property type="project" value="UniProtKB-EC"/>
</dbReference>
<protein>
    <submittedName>
        <fullName evidence="5">Diaminopimelate decarboxylase</fullName>
        <ecNumber evidence="5">4.1.1.20</ecNumber>
    </submittedName>
</protein>
<dbReference type="PANTHER" id="PTHR43727">
    <property type="entry name" value="DIAMINOPIMELATE DECARBOXYLASE"/>
    <property type="match status" value="1"/>
</dbReference>
<accession>A0A7Y9I822</accession>
<evidence type="ECO:0000259" key="4">
    <source>
        <dbReference type="Pfam" id="PF02784"/>
    </source>
</evidence>
<dbReference type="Gene3D" id="2.40.37.10">
    <property type="entry name" value="Lyase, Ornithine Decarboxylase, Chain A, domain 1"/>
    <property type="match status" value="1"/>
</dbReference>
<dbReference type="Gene3D" id="3.20.20.10">
    <property type="entry name" value="Alanine racemase"/>
    <property type="match status" value="1"/>
</dbReference>
<dbReference type="PANTHER" id="PTHR43727:SF2">
    <property type="entry name" value="GROUP IV DECARBOXYLASE"/>
    <property type="match status" value="1"/>
</dbReference>
<dbReference type="InterPro" id="IPR000183">
    <property type="entry name" value="Orn/DAP/Arg_de-COase"/>
</dbReference>
<dbReference type="EMBL" id="JACCBU010000001">
    <property type="protein sequence ID" value="NYE71464.1"/>
    <property type="molecule type" value="Genomic_DNA"/>
</dbReference>
<dbReference type="SUPFAM" id="SSF51419">
    <property type="entry name" value="PLP-binding barrel"/>
    <property type="match status" value="1"/>
</dbReference>
<comment type="cofactor">
    <cofactor evidence="1 3">
        <name>pyridoxal 5'-phosphate</name>
        <dbReference type="ChEBI" id="CHEBI:597326"/>
    </cofactor>
</comment>
<dbReference type="GO" id="GO:0009089">
    <property type="term" value="P:lysine biosynthetic process via diaminopimelate"/>
    <property type="evidence" value="ECO:0007669"/>
    <property type="project" value="TreeGrafter"/>
</dbReference>
<reference evidence="5 6" key="1">
    <citation type="submission" date="2020-07" db="EMBL/GenBank/DDBJ databases">
        <title>Sequencing the genomes of 1000 actinobacteria strains.</title>
        <authorList>
            <person name="Klenk H.-P."/>
        </authorList>
    </citation>
    <scope>NUCLEOTIDE SEQUENCE [LARGE SCALE GENOMIC DNA]</scope>
    <source>
        <strain evidence="5 6">DSM 22083</strain>
    </source>
</reference>
<evidence type="ECO:0000256" key="1">
    <source>
        <dbReference type="ARBA" id="ARBA00001933"/>
    </source>
</evidence>
<gene>
    <name evidence="5" type="ORF">BKA15_002793</name>
</gene>
<dbReference type="EC" id="4.1.1.20" evidence="5"/>
<evidence type="ECO:0000256" key="3">
    <source>
        <dbReference type="PIRSR" id="PIRSR600183-50"/>
    </source>
</evidence>
<dbReference type="AlphaFoldDB" id="A0A7Y9I822"/>
<feature type="domain" description="Orn/DAP/Arg decarboxylase 2 N-terminal" evidence="4">
    <location>
        <begin position="57"/>
        <end position="261"/>
    </location>
</feature>
<keyword evidence="6" id="KW-1185">Reference proteome</keyword>